<evidence type="ECO:0000313" key="2">
    <source>
        <dbReference type="Proteomes" id="UP001374535"/>
    </source>
</evidence>
<dbReference type="EMBL" id="CP144691">
    <property type="protein sequence ID" value="WVY95277.1"/>
    <property type="molecule type" value="Genomic_DNA"/>
</dbReference>
<gene>
    <name evidence="1" type="ORF">V8G54_034365</name>
</gene>
<dbReference type="Proteomes" id="UP001374535">
    <property type="component" value="Chromosome 10"/>
</dbReference>
<name>A0AAQ3RJN2_VIGMU</name>
<reference evidence="1 2" key="1">
    <citation type="journal article" date="2023" name="Life. Sci Alliance">
        <title>Evolutionary insights into 3D genome organization and epigenetic landscape of Vigna mungo.</title>
        <authorList>
            <person name="Junaid A."/>
            <person name="Singh B."/>
            <person name="Bhatia S."/>
        </authorList>
    </citation>
    <scope>NUCLEOTIDE SEQUENCE [LARGE SCALE GENOMIC DNA]</scope>
    <source>
        <strain evidence="1">Urdbean</strain>
    </source>
</reference>
<sequence length="150" mass="16431">MSDFEYDPSMFSRCFLVDLSPLGLSAGEPTWQPESGVNGSWCDEKDSIERLFTGTRSLAAFSGSGVDGSVLLSGSWHTSPGTTATTPVSGASERTPLSRCCSSIIFFRYLPWASIRNCSCLCTCFTLKYKITIQIINQSVYSVFTLFKKS</sequence>
<keyword evidence="2" id="KW-1185">Reference proteome</keyword>
<organism evidence="1 2">
    <name type="scientific">Vigna mungo</name>
    <name type="common">Black gram</name>
    <name type="synonym">Phaseolus mungo</name>
    <dbReference type="NCBI Taxonomy" id="3915"/>
    <lineage>
        <taxon>Eukaryota</taxon>
        <taxon>Viridiplantae</taxon>
        <taxon>Streptophyta</taxon>
        <taxon>Embryophyta</taxon>
        <taxon>Tracheophyta</taxon>
        <taxon>Spermatophyta</taxon>
        <taxon>Magnoliopsida</taxon>
        <taxon>eudicotyledons</taxon>
        <taxon>Gunneridae</taxon>
        <taxon>Pentapetalae</taxon>
        <taxon>rosids</taxon>
        <taxon>fabids</taxon>
        <taxon>Fabales</taxon>
        <taxon>Fabaceae</taxon>
        <taxon>Papilionoideae</taxon>
        <taxon>50 kb inversion clade</taxon>
        <taxon>NPAAA clade</taxon>
        <taxon>indigoferoid/millettioid clade</taxon>
        <taxon>Phaseoleae</taxon>
        <taxon>Vigna</taxon>
    </lineage>
</organism>
<protein>
    <submittedName>
        <fullName evidence="1">Uncharacterized protein</fullName>
    </submittedName>
</protein>
<proteinExistence type="predicted"/>
<evidence type="ECO:0000313" key="1">
    <source>
        <dbReference type="EMBL" id="WVY95277.1"/>
    </source>
</evidence>
<dbReference type="AlphaFoldDB" id="A0AAQ3RJN2"/>
<accession>A0AAQ3RJN2</accession>